<keyword evidence="4" id="KW-0547">Nucleotide-binding</keyword>
<feature type="domain" description="FDX-ACB" evidence="12">
    <location>
        <begin position="252"/>
        <end position="356"/>
    </location>
</feature>
<evidence type="ECO:0000259" key="12">
    <source>
        <dbReference type="PROSITE" id="PS51447"/>
    </source>
</evidence>
<keyword evidence="6" id="KW-0648">Protein biosynthesis</keyword>
<dbReference type="PANTHER" id="PTHR11538">
    <property type="entry name" value="PHENYLALANYL-TRNA SYNTHETASE"/>
    <property type="match status" value="1"/>
</dbReference>
<dbReference type="PANTHER" id="PTHR11538:SF41">
    <property type="entry name" value="PHENYLALANINE--TRNA LIGASE, MITOCHONDRIAL"/>
    <property type="match status" value="1"/>
</dbReference>
<dbReference type="InterPro" id="IPR045864">
    <property type="entry name" value="aa-tRNA-synth_II/BPL/LPL"/>
</dbReference>
<dbReference type="PROSITE" id="PS50862">
    <property type="entry name" value="AA_TRNA_LIGASE_II"/>
    <property type="match status" value="1"/>
</dbReference>
<keyword evidence="8" id="KW-0030">Aminoacyl-tRNA synthetase</keyword>
<evidence type="ECO:0000313" key="13">
    <source>
        <dbReference type="EMBL" id="QKU33582.1"/>
    </source>
</evidence>
<proteinExistence type="inferred from homology"/>
<dbReference type="GO" id="GO:0043039">
    <property type="term" value="P:tRNA aminoacylation"/>
    <property type="evidence" value="ECO:0007669"/>
    <property type="project" value="InterPro"/>
</dbReference>
<evidence type="ECO:0000256" key="4">
    <source>
        <dbReference type="ARBA" id="ARBA00022741"/>
    </source>
</evidence>
<dbReference type="Pfam" id="PF03147">
    <property type="entry name" value="FDX-ACB"/>
    <property type="match status" value="1"/>
</dbReference>
<dbReference type="Pfam" id="PF01409">
    <property type="entry name" value="tRNA-synt_2d"/>
    <property type="match status" value="1"/>
</dbReference>
<name>A0A6N1NS07_9VIRU</name>
<dbReference type="EC" id="6.1.1.20" evidence="2"/>
<dbReference type="GO" id="GO:0004826">
    <property type="term" value="F:phenylalanine-tRNA ligase activity"/>
    <property type="evidence" value="ECO:0007669"/>
    <property type="project" value="UniProtKB-EC"/>
</dbReference>
<dbReference type="SUPFAM" id="SSF54991">
    <property type="entry name" value="Anticodon-binding domain of PheRS"/>
    <property type="match status" value="1"/>
</dbReference>
<reference evidence="13" key="2">
    <citation type="journal article" date="2018" name="Nat. Commun.">
        <title>Tailed giant Tupanvirus possesses the most complete translational apparatus of the known virosphere.</title>
        <authorList>
            <person name="Abrahao J."/>
            <person name="Silva L."/>
            <person name="Silva L.S."/>
            <person name="Khalil J.Y.B."/>
            <person name="Rodrigues R."/>
            <person name="Arantes T."/>
            <person name="Assis F."/>
            <person name="Boratto P."/>
            <person name="Andrade M."/>
            <person name="Kroon E.G."/>
            <person name="Ribeiro B."/>
            <person name="Bergier I."/>
            <person name="Seligmann H."/>
            <person name="Ghigo E."/>
            <person name="Colson P."/>
            <person name="Levasseur A."/>
            <person name="Kroemer G."/>
            <person name="Raoult D."/>
            <person name="La Scola B."/>
        </authorList>
    </citation>
    <scope>NUCLEOTIDE SEQUENCE [LARGE SCALE GENOMIC DNA]</scope>
    <source>
        <strain evidence="13">Deep ocean</strain>
    </source>
</reference>
<evidence type="ECO:0000256" key="2">
    <source>
        <dbReference type="ARBA" id="ARBA00012814"/>
    </source>
</evidence>
<evidence type="ECO:0000256" key="9">
    <source>
        <dbReference type="ARBA" id="ARBA00031194"/>
    </source>
</evidence>
<sequence>MEFTSNITSSIQAKLGRNLHLQKYHPLEIIKHKIYNYFGSSYDKFDNLSPIVSVEDNFDKLLIPINHPARSKSDTYYVNESTVLRTHTSAHQNQLLCKGHTKFLVTGDVYRKDEVDCHHYPVFHQMEGVCVLDIDNAESELKLVLSGLVEYLFPGCKYRINDDYFPFTHPSFEFEVEFNGKWLEILGCGVIQPTILQNCNLEGKYAWAFGLGLERLAMILFDIPDIRYFWTTDDAFIKQFHSYDIVKFKPYSKLAPLIKDISFWIPKETDIIGNKWVCENDFFELCREIGTDMIEKVELFDYFYHPKKKQHSRSYHIVYSCPDTTMKNPGEFNSMVNDMHQKIASTVGTKLGVNLR</sequence>
<dbReference type="GO" id="GO:0005524">
    <property type="term" value="F:ATP binding"/>
    <property type="evidence" value="ECO:0007669"/>
    <property type="project" value="UniProtKB-KW"/>
</dbReference>
<keyword evidence="5" id="KW-0067">ATP-binding</keyword>
<dbReference type="Gene3D" id="3.30.70.380">
    <property type="entry name" value="Ferrodoxin-fold anticodon-binding domain"/>
    <property type="match status" value="1"/>
</dbReference>
<evidence type="ECO:0000256" key="6">
    <source>
        <dbReference type="ARBA" id="ARBA00022917"/>
    </source>
</evidence>
<dbReference type="SUPFAM" id="SSF55681">
    <property type="entry name" value="Class II aaRS and biotin synthetases"/>
    <property type="match status" value="1"/>
</dbReference>
<protein>
    <recommendedName>
        <fullName evidence="2">phenylalanine--tRNA ligase</fullName>
        <ecNumber evidence="2">6.1.1.20</ecNumber>
    </recommendedName>
    <alternativeName>
        <fullName evidence="9">Phenylalanyl-tRNA synthetase</fullName>
    </alternativeName>
</protein>
<dbReference type="GeneID" id="80516877"/>
<dbReference type="CDD" id="cd00496">
    <property type="entry name" value="PheRS_alpha_core"/>
    <property type="match status" value="1"/>
</dbReference>
<reference evidence="13" key="1">
    <citation type="submission" date="2017-06" db="EMBL/GenBank/DDBJ databases">
        <authorList>
            <person name="Assis F.L."/>
            <person name="Abrahao J.S."/>
            <person name="Silva L."/>
            <person name="Khalil J.B."/>
            <person name="Rodrigues R."/>
            <person name="Silva L.S."/>
            <person name="Boratto P."/>
            <person name="Andrade M."/>
            <person name="Kroon E.G."/>
            <person name="Ribeiro B."/>
            <person name="Bergier I."/>
            <person name="Seligmann H."/>
            <person name="Ghigo E."/>
            <person name="Colson P."/>
            <person name="Levasseur A."/>
            <person name="Raoult D."/>
            <person name="Scola B.L."/>
        </authorList>
    </citation>
    <scope>NUCLEOTIDE SEQUENCE</scope>
    <source>
        <strain evidence="13">Deep ocean</strain>
    </source>
</reference>
<dbReference type="InterPro" id="IPR005121">
    <property type="entry name" value="Fdx_antiC-bd"/>
</dbReference>
<organism evidence="13">
    <name type="scientific">Tupanvirus deep ocean</name>
    <dbReference type="NCBI Taxonomy" id="2126984"/>
    <lineage>
        <taxon>Viruses</taxon>
        <taxon>Varidnaviria</taxon>
        <taxon>Bamfordvirae</taxon>
        <taxon>Nucleocytoviricota</taxon>
        <taxon>Megaviricetes</taxon>
        <taxon>Imitervirales</taxon>
        <taxon>Mimiviridae</taxon>
        <taxon>Megamimivirinae</taxon>
        <taxon>Tupanvirus</taxon>
        <taxon>Tupanvirus altamarinense</taxon>
    </lineage>
</organism>
<evidence type="ECO:0000256" key="3">
    <source>
        <dbReference type="ARBA" id="ARBA00022598"/>
    </source>
</evidence>
<dbReference type="InterPro" id="IPR036690">
    <property type="entry name" value="Fdx_antiC-bd_sf"/>
</dbReference>
<evidence type="ECO:0000256" key="5">
    <source>
        <dbReference type="ARBA" id="ARBA00022840"/>
    </source>
</evidence>
<dbReference type="RefSeq" id="YP_010780186.1">
    <property type="nucleotide sequence ID" value="NC_075038.1"/>
</dbReference>
<dbReference type="InterPro" id="IPR002319">
    <property type="entry name" value="Phenylalanyl-tRNA_Synthase"/>
</dbReference>
<comment type="similarity">
    <text evidence="1">Belongs to the class-II aminoacyl-tRNA synthetase family.</text>
</comment>
<feature type="domain" description="Aminoacyl-transfer RNA synthetases class-II family profile" evidence="11">
    <location>
        <begin position="49"/>
        <end position="250"/>
    </location>
</feature>
<evidence type="ECO:0000256" key="1">
    <source>
        <dbReference type="ARBA" id="ARBA00008226"/>
    </source>
</evidence>
<dbReference type="SMART" id="SM00896">
    <property type="entry name" value="FDX-ACB"/>
    <property type="match status" value="1"/>
</dbReference>
<dbReference type="EMBL" id="MF405918">
    <property type="protein sequence ID" value="QKU33582.1"/>
    <property type="molecule type" value="Genomic_DNA"/>
</dbReference>
<dbReference type="GO" id="GO:0000049">
    <property type="term" value="F:tRNA binding"/>
    <property type="evidence" value="ECO:0007669"/>
    <property type="project" value="InterPro"/>
</dbReference>
<evidence type="ECO:0000256" key="7">
    <source>
        <dbReference type="ARBA" id="ARBA00022946"/>
    </source>
</evidence>
<dbReference type="KEGG" id="vg:80516877"/>
<keyword evidence="7" id="KW-0809">Transit peptide</keyword>
<dbReference type="Gene3D" id="3.30.930.10">
    <property type="entry name" value="Bira Bifunctional Protein, Domain 2"/>
    <property type="match status" value="2"/>
</dbReference>
<dbReference type="InterPro" id="IPR006195">
    <property type="entry name" value="aa-tRNA-synth_II"/>
</dbReference>
<evidence type="ECO:0000256" key="8">
    <source>
        <dbReference type="ARBA" id="ARBA00023146"/>
    </source>
</evidence>
<evidence type="ECO:0000256" key="10">
    <source>
        <dbReference type="ARBA" id="ARBA00049255"/>
    </source>
</evidence>
<accession>A0A6N1NS07</accession>
<keyword evidence="3" id="KW-0436">Ligase</keyword>
<dbReference type="PROSITE" id="PS51447">
    <property type="entry name" value="FDX_ACB"/>
    <property type="match status" value="1"/>
</dbReference>
<comment type="catalytic activity">
    <reaction evidence="10">
        <text>tRNA(Phe) + L-phenylalanine + ATP = L-phenylalanyl-tRNA(Phe) + AMP + diphosphate + H(+)</text>
        <dbReference type="Rhea" id="RHEA:19413"/>
        <dbReference type="Rhea" id="RHEA-COMP:9668"/>
        <dbReference type="Rhea" id="RHEA-COMP:9699"/>
        <dbReference type="ChEBI" id="CHEBI:15378"/>
        <dbReference type="ChEBI" id="CHEBI:30616"/>
        <dbReference type="ChEBI" id="CHEBI:33019"/>
        <dbReference type="ChEBI" id="CHEBI:58095"/>
        <dbReference type="ChEBI" id="CHEBI:78442"/>
        <dbReference type="ChEBI" id="CHEBI:78531"/>
        <dbReference type="ChEBI" id="CHEBI:456215"/>
        <dbReference type="EC" id="6.1.1.20"/>
    </reaction>
</comment>
<evidence type="ECO:0000259" key="11">
    <source>
        <dbReference type="PROSITE" id="PS50862"/>
    </source>
</evidence>